<comment type="subcellular location">
    <subcellularLocation>
        <location evidence="1">Membrane</location>
        <topology evidence="1">Multi-pass membrane protein</topology>
    </subcellularLocation>
</comment>
<name>A0A4R7FQ34_9MICO</name>
<keyword evidence="5 8" id="KW-1133">Transmembrane helix</keyword>
<evidence type="ECO:0000256" key="1">
    <source>
        <dbReference type="ARBA" id="ARBA00004141"/>
    </source>
</evidence>
<accession>A0A4R7FQ34</accession>
<dbReference type="EMBL" id="SOAM01000001">
    <property type="protein sequence ID" value="TDS79882.1"/>
    <property type="molecule type" value="Genomic_DNA"/>
</dbReference>
<dbReference type="GO" id="GO:0016872">
    <property type="term" value="F:intramolecular lyase activity"/>
    <property type="evidence" value="ECO:0007669"/>
    <property type="project" value="InterPro"/>
</dbReference>
<feature type="transmembrane region" description="Helical" evidence="8">
    <location>
        <begin position="77"/>
        <end position="95"/>
    </location>
</feature>
<dbReference type="RefSeq" id="WP_133764406.1">
    <property type="nucleotide sequence ID" value="NZ_BAAARP010000001.1"/>
</dbReference>
<comment type="caution">
    <text evidence="10">The sequence shown here is derived from an EMBL/GenBank/DDBJ whole genome shotgun (WGS) entry which is preliminary data.</text>
</comment>
<dbReference type="AlphaFoldDB" id="A0A4R7FQ34"/>
<evidence type="ECO:0000256" key="2">
    <source>
        <dbReference type="ARBA" id="ARBA00004829"/>
    </source>
</evidence>
<feature type="transmembrane region" description="Helical" evidence="8">
    <location>
        <begin position="6"/>
        <end position="24"/>
    </location>
</feature>
<evidence type="ECO:0000256" key="5">
    <source>
        <dbReference type="ARBA" id="ARBA00022989"/>
    </source>
</evidence>
<keyword evidence="11" id="KW-1185">Reference proteome</keyword>
<gene>
    <name evidence="10" type="ORF">CLV52_0428</name>
</gene>
<dbReference type="GO" id="GO:0016117">
    <property type="term" value="P:carotenoid biosynthetic process"/>
    <property type="evidence" value="ECO:0007669"/>
    <property type="project" value="UniProtKB-KW"/>
</dbReference>
<evidence type="ECO:0000256" key="3">
    <source>
        <dbReference type="ARBA" id="ARBA00022692"/>
    </source>
</evidence>
<sequence>MTSYLLLAAGVAVPVSVAALIVLARAGRRVLGAALVALAVLVALTAVFDNVIVGSGIVAYDPARILGVRVGVAPIEDFSYCVVAALALPALWVLLGRRRPER</sequence>
<evidence type="ECO:0000256" key="6">
    <source>
        <dbReference type="ARBA" id="ARBA00023136"/>
    </source>
</evidence>
<keyword evidence="6 8" id="KW-0472">Membrane</keyword>
<organism evidence="10 11">
    <name type="scientific">Amnibacterium kyonggiense</name>
    <dbReference type="NCBI Taxonomy" id="595671"/>
    <lineage>
        <taxon>Bacteria</taxon>
        <taxon>Bacillati</taxon>
        <taxon>Actinomycetota</taxon>
        <taxon>Actinomycetes</taxon>
        <taxon>Micrococcales</taxon>
        <taxon>Microbacteriaceae</taxon>
        <taxon>Amnibacterium</taxon>
    </lineage>
</organism>
<dbReference type="Proteomes" id="UP000295344">
    <property type="component" value="Unassembled WGS sequence"/>
</dbReference>
<keyword evidence="4" id="KW-0125">Carotenoid biosynthesis</keyword>
<reference evidence="10 11" key="1">
    <citation type="submission" date="2019-03" db="EMBL/GenBank/DDBJ databases">
        <title>Genomic Encyclopedia of Archaeal and Bacterial Type Strains, Phase II (KMG-II): from individual species to whole genera.</title>
        <authorList>
            <person name="Goeker M."/>
        </authorList>
    </citation>
    <scope>NUCLEOTIDE SEQUENCE [LARGE SCALE GENOMIC DNA]</scope>
    <source>
        <strain evidence="10 11">DSM 24782</strain>
    </source>
</reference>
<feature type="transmembrane region" description="Helical" evidence="8">
    <location>
        <begin position="31"/>
        <end position="57"/>
    </location>
</feature>
<feature type="domain" description="Lycopene cyclase" evidence="9">
    <location>
        <begin position="4"/>
        <end position="90"/>
    </location>
</feature>
<evidence type="ECO:0000313" key="11">
    <source>
        <dbReference type="Proteomes" id="UP000295344"/>
    </source>
</evidence>
<evidence type="ECO:0000313" key="10">
    <source>
        <dbReference type="EMBL" id="TDS79882.1"/>
    </source>
</evidence>
<dbReference type="NCBIfam" id="TIGR03462">
    <property type="entry name" value="CarR_dom_SF"/>
    <property type="match status" value="1"/>
</dbReference>
<dbReference type="Pfam" id="PF18916">
    <property type="entry name" value="Lycopene_cyc"/>
    <property type="match status" value="1"/>
</dbReference>
<dbReference type="GO" id="GO:0045436">
    <property type="term" value="F:lycopene beta cyclase activity"/>
    <property type="evidence" value="ECO:0007669"/>
    <property type="project" value="UniProtKB-ARBA"/>
</dbReference>
<comment type="pathway">
    <text evidence="2">Carotenoid biosynthesis.</text>
</comment>
<dbReference type="GO" id="GO:0016020">
    <property type="term" value="C:membrane"/>
    <property type="evidence" value="ECO:0007669"/>
    <property type="project" value="UniProtKB-SubCell"/>
</dbReference>
<protein>
    <submittedName>
        <fullName evidence="10">Lycopene cyclase domain-containing protein</fullName>
    </submittedName>
</protein>
<evidence type="ECO:0000256" key="8">
    <source>
        <dbReference type="SAM" id="Phobius"/>
    </source>
</evidence>
<keyword evidence="7" id="KW-0413">Isomerase</keyword>
<evidence type="ECO:0000256" key="7">
    <source>
        <dbReference type="ARBA" id="ARBA00023235"/>
    </source>
</evidence>
<keyword evidence="3 8" id="KW-0812">Transmembrane</keyword>
<evidence type="ECO:0000256" key="4">
    <source>
        <dbReference type="ARBA" id="ARBA00022746"/>
    </source>
</evidence>
<evidence type="ECO:0000259" key="9">
    <source>
        <dbReference type="Pfam" id="PF18916"/>
    </source>
</evidence>
<dbReference type="OrthoDB" id="4411839at2"/>
<proteinExistence type="predicted"/>
<dbReference type="InterPro" id="IPR017825">
    <property type="entry name" value="Lycopene_cyclase_dom"/>
</dbReference>